<dbReference type="InterPro" id="IPR002347">
    <property type="entry name" value="SDR_fam"/>
</dbReference>
<proteinExistence type="inferred from homology"/>
<dbReference type="InterPro" id="IPR050259">
    <property type="entry name" value="SDR"/>
</dbReference>
<dbReference type="Proteomes" id="UP000641386">
    <property type="component" value="Unassembled WGS sequence"/>
</dbReference>
<dbReference type="SUPFAM" id="SSF51735">
    <property type="entry name" value="NAD(P)-binding Rossmann-fold domains"/>
    <property type="match status" value="1"/>
</dbReference>
<dbReference type="PANTHER" id="PTHR42879">
    <property type="entry name" value="3-OXOACYL-(ACYL-CARRIER-PROTEIN) REDUCTASE"/>
    <property type="match status" value="1"/>
</dbReference>
<keyword evidence="4" id="KW-1185">Reference proteome</keyword>
<evidence type="ECO:0000313" key="4">
    <source>
        <dbReference type="Proteomes" id="UP000641386"/>
    </source>
</evidence>
<dbReference type="PRINTS" id="PR00081">
    <property type="entry name" value="GDHRDH"/>
</dbReference>
<dbReference type="EMBL" id="BNBC01000064">
    <property type="protein sequence ID" value="GHF13309.1"/>
    <property type="molecule type" value="Genomic_DNA"/>
</dbReference>
<reference evidence="3" key="1">
    <citation type="journal article" date="2014" name="Int. J. Syst. Evol. Microbiol.">
        <title>Complete genome sequence of Corynebacterium casei LMG S-19264T (=DSM 44701T), isolated from a smear-ripened cheese.</title>
        <authorList>
            <consortium name="US DOE Joint Genome Institute (JGI-PGF)"/>
            <person name="Walter F."/>
            <person name="Albersmeier A."/>
            <person name="Kalinowski J."/>
            <person name="Ruckert C."/>
        </authorList>
    </citation>
    <scope>NUCLEOTIDE SEQUENCE</scope>
    <source>
        <strain evidence="3">JCM 3302</strain>
    </source>
</reference>
<comment type="caution">
    <text evidence="3">The sequence shown here is derived from an EMBL/GenBank/DDBJ whole genome shotgun (WGS) entry which is preliminary data.</text>
</comment>
<gene>
    <name evidence="3" type="ORF">GCM10014715_81070</name>
</gene>
<accession>A0A919E4W7</accession>
<evidence type="ECO:0000256" key="1">
    <source>
        <dbReference type="ARBA" id="ARBA00006484"/>
    </source>
</evidence>
<dbReference type="InterPro" id="IPR036291">
    <property type="entry name" value="NAD(P)-bd_dom_sf"/>
</dbReference>
<sequence length="252" mass="26167">MSLYGKVALVTGAGRGIGRALATGLAESGVRVGCVARSQDELSRTVQLVASRGGSALAVNADLGDPRTVPDIVHRVTAELGSPDILINNAATVEPLGHSTDMTPDTWNAAFRLNVITPAALSAALLPRMTAAGWGRIVNVSSGIVARPETMIGGNAYAATKAALEAHTLNLATELTGTGVTVNVYRPGSVDTAMQALIRRTGGGRLDAATYTRFVRSHEEGKLISAEDSALSLIARLTDDATGQVWDVHDSR</sequence>
<evidence type="ECO:0000256" key="2">
    <source>
        <dbReference type="RuleBase" id="RU000363"/>
    </source>
</evidence>
<comment type="similarity">
    <text evidence="1 2">Belongs to the short-chain dehydrogenases/reductases (SDR) family.</text>
</comment>
<dbReference type="AlphaFoldDB" id="A0A919E4W7"/>
<dbReference type="PRINTS" id="PR00080">
    <property type="entry name" value="SDRFAMILY"/>
</dbReference>
<dbReference type="RefSeq" id="WP_189907760.1">
    <property type="nucleotide sequence ID" value="NZ_BNBC01000064.1"/>
</dbReference>
<dbReference type="Pfam" id="PF00106">
    <property type="entry name" value="adh_short"/>
    <property type="match status" value="1"/>
</dbReference>
<reference evidence="3" key="2">
    <citation type="submission" date="2020-09" db="EMBL/GenBank/DDBJ databases">
        <authorList>
            <person name="Sun Q."/>
            <person name="Ohkuma M."/>
        </authorList>
    </citation>
    <scope>NUCLEOTIDE SEQUENCE</scope>
    <source>
        <strain evidence="3">JCM 3302</strain>
    </source>
</reference>
<protein>
    <submittedName>
        <fullName evidence="3">Beta-ketoacyl-ACP reductase</fullName>
    </submittedName>
</protein>
<name>A0A919E4W7_9ACTN</name>
<organism evidence="3 4">
    <name type="scientific">Streptomyces spiralis</name>
    <dbReference type="NCBI Taxonomy" id="66376"/>
    <lineage>
        <taxon>Bacteria</taxon>
        <taxon>Bacillati</taxon>
        <taxon>Actinomycetota</taxon>
        <taxon>Actinomycetes</taxon>
        <taxon>Kitasatosporales</taxon>
        <taxon>Streptomycetaceae</taxon>
        <taxon>Streptomyces</taxon>
    </lineage>
</organism>
<dbReference type="Gene3D" id="3.40.50.720">
    <property type="entry name" value="NAD(P)-binding Rossmann-like Domain"/>
    <property type="match status" value="1"/>
</dbReference>
<dbReference type="CDD" id="cd05233">
    <property type="entry name" value="SDR_c"/>
    <property type="match status" value="1"/>
</dbReference>
<evidence type="ECO:0000313" key="3">
    <source>
        <dbReference type="EMBL" id="GHF13309.1"/>
    </source>
</evidence>